<dbReference type="AlphaFoldDB" id="A0A0L0ULU1"/>
<dbReference type="Gene3D" id="3.90.180.10">
    <property type="entry name" value="Medium-chain alcohol dehydrogenases, catalytic domain"/>
    <property type="match status" value="1"/>
</dbReference>
<evidence type="ECO:0008006" key="3">
    <source>
        <dbReference type="Google" id="ProtNLM"/>
    </source>
</evidence>
<keyword evidence="2" id="KW-1185">Reference proteome</keyword>
<evidence type="ECO:0000313" key="2">
    <source>
        <dbReference type="Proteomes" id="UP000054564"/>
    </source>
</evidence>
<protein>
    <recommendedName>
        <fullName evidence="3">Alcohol dehydrogenase-like C-terminal domain-containing protein</fullName>
    </recommendedName>
</protein>
<dbReference type="STRING" id="1165861.A0A0L0ULU1"/>
<sequence>MTVSLTAYLINTGGQIDKIPANLLLLKNAAVTGIFWGAQVKRDPGESVKVWSALLELISRGQIRPVLHTKIYNGLKELPEGLKDLGSRKVLAKAILRIEADPKSKL</sequence>
<accession>A0A0L0ULU1</accession>
<comment type="caution">
    <text evidence="1">The sequence shown here is derived from an EMBL/GenBank/DDBJ whole genome shotgun (WGS) entry which is preliminary data.</text>
</comment>
<reference evidence="2" key="1">
    <citation type="submission" date="2014-03" db="EMBL/GenBank/DDBJ databases">
        <title>The Genome Sequence of Puccinia striiformis f. sp. tritici PST-78.</title>
        <authorList>
            <consortium name="The Broad Institute Genome Sequencing Platform"/>
            <person name="Cuomo C."/>
            <person name="Hulbert S."/>
            <person name="Chen X."/>
            <person name="Walker B."/>
            <person name="Young S.K."/>
            <person name="Zeng Q."/>
            <person name="Gargeya S."/>
            <person name="Fitzgerald M."/>
            <person name="Haas B."/>
            <person name="Abouelleil A."/>
            <person name="Alvarado L."/>
            <person name="Arachchi H.M."/>
            <person name="Berlin A.M."/>
            <person name="Chapman S.B."/>
            <person name="Goldberg J."/>
            <person name="Griggs A."/>
            <person name="Gujja S."/>
            <person name="Hansen M."/>
            <person name="Howarth C."/>
            <person name="Imamovic A."/>
            <person name="Larimer J."/>
            <person name="McCowan C."/>
            <person name="Montmayeur A."/>
            <person name="Murphy C."/>
            <person name="Neiman D."/>
            <person name="Pearson M."/>
            <person name="Priest M."/>
            <person name="Roberts A."/>
            <person name="Saif S."/>
            <person name="Shea T."/>
            <person name="Sisk P."/>
            <person name="Sykes S."/>
            <person name="Wortman J."/>
            <person name="Nusbaum C."/>
            <person name="Birren B."/>
        </authorList>
    </citation>
    <scope>NUCLEOTIDE SEQUENCE [LARGE SCALE GENOMIC DNA]</scope>
    <source>
        <strain evidence="2">race PST-78</strain>
    </source>
</reference>
<dbReference type="Proteomes" id="UP000054564">
    <property type="component" value="Unassembled WGS sequence"/>
</dbReference>
<name>A0A0L0ULU1_9BASI</name>
<organism evidence="1 2">
    <name type="scientific">Puccinia striiformis f. sp. tritici PST-78</name>
    <dbReference type="NCBI Taxonomy" id="1165861"/>
    <lineage>
        <taxon>Eukaryota</taxon>
        <taxon>Fungi</taxon>
        <taxon>Dikarya</taxon>
        <taxon>Basidiomycota</taxon>
        <taxon>Pucciniomycotina</taxon>
        <taxon>Pucciniomycetes</taxon>
        <taxon>Pucciniales</taxon>
        <taxon>Pucciniaceae</taxon>
        <taxon>Puccinia</taxon>
    </lineage>
</organism>
<dbReference type="Gene3D" id="3.40.50.720">
    <property type="entry name" value="NAD(P)-binding Rossmann-like Domain"/>
    <property type="match status" value="1"/>
</dbReference>
<gene>
    <name evidence="1" type="ORF">PSTG_18666</name>
</gene>
<dbReference type="EMBL" id="AJIL01003637">
    <property type="protein sequence ID" value="KNE87940.1"/>
    <property type="molecule type" value="Genomic_DNA"/>
</dbReference>
<evidence type="ECO:0000313" key="1">
    <source>
        <dbReference type="EMBL" id="KNE87940.1"/>
    </source>
</evidence>
<proteinExistence type="predicted"/>